<organism evidence="1 2">
    <name type="scientific">Algoriphagus faecimaris</name>
    <dbReference type="NCBI Taxonomy" id="686796"/>
    <lineage>
        <taxon>Bacteria</taxon>
        <taxon>Pseudomonadati</taxon>
        <taxon>Bacteroidota</taxon>
        <taxon>Cytophagia</taxon>
        <taxon>Cytophagales</taxon>
        <taxon>Cyclobacteriaceae</taxon>
        <taxon>Algoriphagus</taxon>
    </lineage>
</organism>
<proteinExistence type="predicted"/>
<dbReference type="AlphaFoldDB" id="A0A1G6SLF7"/>
<dbReference type="Proteomes" id="UP000199060">
    <property type="component" value="Unassembled WGS sequence"/>
</dbReference>
<protein>
    <recommendedName>
        <fullName evidence="3">6-bladed beta-propeller protein</fullName>
    </recommendedName>
</protein>
<gene>
    <name evidence="1" type="ORF">SAMN04488104_101777</name>
</gene>
<name>A0A1G6SLF7_9BACT</name>
<evidence type="ECO:0000313" key="1">
    <source>
        <dbReference type="EMBL" id="SDD17623.1"/>
    </source>
</evidence>
<keyword evidence="2" id="KW-1185">Reference proteome</keyword>
<dbReference type="Gene3D" id="2.120.10.30">
    <property type="entry name" value="TolB, C-terminal domain"/>
    <property type="match status" value="1"/>
</dbReference>
<sequence>MRFKNFIFIPVIFLVFCKPEIQKEVLTYTTISQNLPKADDVIDFDNYFEITEIIALETIDSSIIDFVHKVLIDEYLFIKGSGAIYKFDKNGRFISKIEKGKDGPDGFINLTDIVLLPDQNRIWVYDSNQRNLLQFDYDFNFEINYKLGFPLFGIEKSDDRLLGTPGYMMSIDKPRALINFSGENLAIGYSLENSFLPFELEKSKYLHINRDDYFSIKNQNEFNFVNSFNDTIYSINKDGVPIIEYYIDFQDKKVLNEDLINRGYSTIVDVFTNINSTDKSFNIGNVFQSKSFLTFRFFNSGKPYLSIYNKGDNSLVSGSRIKFNLNGNEFVVDFEEEMRIGSLGEGIGYISLPLESGFLSDLNEFAELNESDNPLILIFHEK</sequence>
<dbReference type="SUPFAM" id="SSF63829">
    <property type="entry name" value="Calcium-dependent phosphotriesterase"/>
    <property type="match status" value="1"/>
</dbReference>
<dbReference type="Pfam" id="PF17170">
    <property type="entry name" value="DUF5128"/>
    <property type="match status" value="1"/>
</dbReference>
<dbReference type="InterPro" id="IPR011042">
    <property type="entry name" value="6-blade_b-propeller_TolB-like"/>
</dbReference>
<reference evidence="2" key="1">
    <citation type="submission" date="2016-10" db="EMBL/GenBank/DDBJ databases">
        <authorList>
            <person name="Varghese N."/>
            <person name="Submissions S."/>
        </authorList>
    </citation>
    <scope>NUCLEOTIDE SEQUENCE [LARGE SCALE GENOMIC DNA]</scope>
    <source>
        <strain evidence="2">DSM 23095</strain>
    </source>
</reference>
<accession>A0A1G6SLF7</accession>
<evidence type="ECO:0008006" key="3">
    <source>
        <dbReference type="Google" id="ProtNLM"/>
    </source>
</evidence>
<dbReference type="EMBL" id="FNAC01000017">
    <property type="protein sequence ID" value="SDD17623.1"/>
    <property type="molecule type" value="Genomic_DNA"/>
</dbReference>
<dbReference type="RefSeq" id="WP_087939288.1">
    <property type="nucleotide sequence ID" value="NZ_FNAC01000017.1"/>
</dbReference>
<evidence type="ECO:0000313" key="2">
    <source>
        <dbReference type="Proteomes" id="UP000199060"/>
    </source>
</evidence>
<dbReference type="STRING" id="686796.SAMN04488104_101777"/>
<dbReference type="OrthoDB" id="815835at2"/>